<comment type="caution">
    <text evidence="2">The sequence shown here is derived from an EMBL/GenBank/DDBJ whole genome shotgun (WGS) entry which is preliminary data.</text>
</comment>
<evidence type="ECO:0000313" key="3">
    <source>
        <dbReference type="Proteomes" id="UP000197692"/>
    </source>
</evidence>
<dbReference type="InterPro" id="IPR018720">
    <property type="entry name" value="DUF2249"/>
</dbReference>
<feature type="domain" description="DUF2249" evidence="1">
    <location>
        <begin position="34"/>
        <end position="100"/>
    </location>
</feature>
<dbReference type="AlphaFoldDB" id="A0A854NP43"/>
<dbReference type="EMBL" id="LSZF01000003">
    <property type="protein sequence ID" value="OWM35949.1"/>
    <property type="molecule type" value="Genomic_DNA"/>
</dbReference>
<accession>A0A854NP43</accession>
<proteinExistence type="predicted"/>
<organism evidence="2 3">
    <name type="scientific">Corynebacterium diphtheriae bv. mitis</name>
    <dbReference type="NCBI Taxonomy" id="1806053"/>
    <lineage>
        <taxon>Bacteria</taxon>
        <taxon>Bacillati</taxon>
        <taxon>Actinomycetota</taxon>
        <taxon>Actinomycetes</taxon>
        <taxon>Mycobacteriales</taxon>
        <taxon>Corynebacteriaceae</taxon>
        <taxon>Corynebacterium</taxon>
    </lineage>
</organism>
<gene>
    <name evidence="2" type="ORF">AY602_09895</name>
</gene>
<name>A0A854NP43_CORDP</name>
<evidence type="ECO:0000259" key="1">
    <source>
        <dbReference type="Pfam" id="PF10006"/>
    </source>
</evidence>
<protein>
    <recommendedName>
        <fullName evidence="1">DUF2249 domain-containing protein</fullName>
    </recommendedName>
</protein>
<reference evidence="3" key="1">
    <citation type="submission" date="2016-02" db="EMBL/GenBank/DDBJ databases">
        <title>Genomic analyses of a collection of pathogenic Corynebacterium diphtheriae.</title>
        <authorList>
            <person name="Sangal V."/>
            <person name="Titov L."/>
        </authorList>
    </citation>
    <scope>NUCLEOTIDE SEQUENCE [LARGE SCALE GENOMIC DNA]</scope>
    <source>
        <strain evidence="3">1438</strain>
    </source>
</reference>
<sequence>MKNLSILRRNTVMSLPISEKKGGCGCGHHNETPTLDARDLSPAIRHGAILGAIGQLQSGSSMDLIAPHNPLPLLERVYELFGASVEITYVSEDPWTLNFAKS</sequence>
<dbReference type="Pfam" id="PF10006">
    <property type="entry name" value="DUF2249"/>
    <property type="match status" value="1"/>
</dbReference>
<dbReference type="Proteomes" id="UP000197692">
    <property type="component" value="Unassembled WGS sequence"/>
</dbReference>
<evidence type="ECO:0000313" key="2">
    <source>
        <dbReference type="EMBL" id="OWM35949.1"/>
    </source>
</evidence>